<dbReference type="RefSeq" id="WP_141423367.1">
    <property type="nucleotide sequence ID" value="NZ_JASPFB010000001.1"/>
</dbReference>
<proteinExistence type="predicted"/>
<protein>
    <submittedName>
        <fullName evidence="1">Uncharacterized protein</fullName>
    </submittedName>
</protein>
<reference evidence="1 2" key="1">
    <citation type="submission" date="2019-06" db="EMBL/GenBank/DDBJ databases">
        <title>Draft genome sequence of Actinomyces johnsonii CCUG 34287T.</title>
        <authorList>
            <person name="Salva-Serra F."/>
            <person name="Cardew S."/>
            <person name="Moore E."/>
        </authorList>
    </citation>
    <scope>NUCLEOTIDE SEQUENCE [LARGE SCALE GENOMIC DNA]</scope>
    <source>
        <strain evidence="1 2">CCUG 34287</strain>
    </source>
</reference>
<comment type="caution">
    <text evidence="1">The sequence shown here is derived from an EMBL/GenBank/DDBJ whole genome shotgun (WGS) entry which is preliminary data.</text>
</comment>
<dbReference type="Proteomes" id="UP000319010">
    <property type="component" value="Unassembled WGS sequence"/>
</dbReference>
<organism evidence="1 2">
    <name type="scientific">Actinomyces johnsonii</name>
    <dbReference type="NCBI Taxonomy" id="544581"/>
    <lineage>
        <taxon>Bacteria</taxon>
        <taxon>Bacillati</taxon>
        <taxon>Actinomycetota</taxon>
        <taxon>Actinomycetes</taxon>
        <taxon>Actinomycetales</taxon>
        <taxon>Actinomycetaceae</taxon>
        <taxon>Actinomyces</taxon>
    </lineage>
</organism>
<dbReference type="EMBL" id="VICB01000003">
    <property type="protein sequence ID" value="TQD44500.1"/>
    <property type="molecule type" value="Genomic_DNA"/>
</dbReference>
<name>A0A508A3I6_9ACTO</name>
<sequence length="99" mass="11627">MQRPSPDHTLLVENKLKEERESFGKEARELHKILGEPHDIATELAAEDAFTRDENEEWQLSNSAWENYVFKKDMASRQRSASETQAKSIITRIIDWIRK</sequence>
<evidence type="ECO:0000313" key="1">
    <source>
        <dbReference type="EMBL" id="TQD44500.1"/>
    </source>
</evidence>
<gene>
    <name evidence="1" type="ORF">FK256_00955</name>
</gene>
<evidence type="ECO:0000313" key="2">
    <source>
        <dbReference type="Proteomes" id="UP000319010"/>
    </source>
</evidence>
<accession>A0A508A3I6</accession>
<dbReference type="AlphaFoldDB" id="A0A508A3I6"/>